<evidence type="ECO:0000256" key="4">
    <source>
        <dbReference type="ARBA" id="ARBA00019465"/>
    </source>
</evidence>
<comment type="catalytic activity">
    <reaction evidence="8 9">
        <text>(R)-pantoate + NADP(+) = 2-dehydropantoate + NADPH + H(+)</text>
        <dbReference type="Rhea" id="RHEA:16233"/>
        <dbReference type="ChEBI" id="CHEBI:11561"/>
        <dbReference type="ChEBI" id="CHEBI:15378"/>
        <dbReference type="ChEBI" id="CHEBI:15980"/>
        <dbReference type="ChEBI" id="CHEBI:57783"/>
        <dbReference type="ChEBI" id="CHEBI:58349"/>
        <dbReference type="EC" id="1.1.1.169"/>
    </reaction>
</comment>
<dbReference type="InterPro" id="IPR013752">
    <property type="entry name" value="KPA_reductase"/>
</dbReference>
<accession>A0A8D5FKG6</accession>
<keyword evidence="5 9" id="KW-0521">NADP</keyword>
<keyword evidence="6 9" id="KW-0560">Oxidoreductase</keyword>
<dbReference type="GO" id="GO:0005737">
    <property type="term" value="C:cytoplasm"/>
    <property type="evidence" value="ECO:0007669"/>
    <property type="project" value="TreeGrafter"/>
</dbReference>
<dbReference type="KEGG" id="dbk:DGMP_05270"/>
<evidence type="ECO:0000313" key="12">
    <source>
        <dbReference type="EMBL" id="BCL59834.1"/>
    </source>
</evidence>
<dbReference type="Pfam" id="PF02558">
    <property type="entry name" value="ApbA"/>
    <property type="match status" value="1"/>
</dbReference>
<comment type="pathway">
    <text evidence="1 9">Cofactor biosynthesis; (R)-pantothenate biosynthesis; (R)-pantoate from 3-methyl-2-oxobutanoate: step 2/2.</text>
</comment>
<evidence type="ECO:0000259" key="10">
    <source>
        <dbReference type="Pfam" id="PF02558"/>
    </source>
</evidence>
<dbReference type="NCBIfam" id="TIGR00745">
    <property type="entry name" value="apbA_panE"/>
    <property type="match status" value="1"/>
</dbReference>
<dbReference type="RefSeq" id="WP_228856019.1">
    <property type="nucleotide sequence ID" value="NZ_AP024086.1"/>
</dbReference>
<evidence type="ECO:0000256" key="7">
    <source>
        <dbReference type="ARBA" id="ARBA00032024"/>
    </source>
</evidence>
<dbReference type="EC" id="1.1.1.169" evidence="3 9"/>
<evidence type="ECO:0000256" key="6">
    <source>
        <dbReference type="ARBA" id="ARBA00023002"/>
    </source>
</evidence>
<protein>
    <recommendedName>
        <fullName evidence="4 9">2-dehydropantoate 2-reductase</fullName>
        <ecNumber evidence="3 9">1.1.1.169</ecNumber>
    </recommendedName>
    <alternativeName>
        <fullName evidence="7 9">Ketopantoate reductase</fullName>
    </alternativeName>
</protein>
<organism evidence="12 13">
    <name type="scientific">Desulfomarina profundi</name>
    <dbReference type="NCBI Taxonomy" id="2772557"/>
    <lineage>
        <taxon>Bacteria</taxon>
        <taxon>Pseudomonadati</taxon>
        <taxon>Thermodesulfobacteriota</taxon>
        <taxon>Desulfobulbia</taxon>
        <taxon>Desulfobulbales</taxon>
        <taxon>Desulfobulbaceae</taxon>
        <taxon>Desulfomarina</taxon>
    </lineage>
</organism>
<feature type="domain" description="Ketopantoate reductase N-terminal" evidence="10">
    <location>
        <begin position="3"/>
        <end position="154"/>
    </location>
</feature>
<evidence type="ECO:0000256" key="9">
    <source>
        <dbReference type="RuleBase" id="RU362068"/>
    </source>
</evidence>
<dbReference type="Pfam" id="PF08546">
    <property type="entry name" value="ApbA_C"/>
    <property type="match status" value="1"/>
</dbReference>
<dbReference type="PANTHER" id="PTHR43765">
    <property type="entry name" value="2-DEHYDROPANTOATE 2-REDUCTASE-RELATED"/>
    <property type="match status" value="1"/>
</dbReference>
<gene>
    <name evidence="12" type="ORF">DGMP_05270</name>
</gene>
<dbReference type="InterPro" id="IPR013332">
    <property type="entry name" value="KPR_N"/>
</dbReference>
<evidence type="ECO:0000256" key="8">
    <source>
        <dbReference type="ARBA" id="ARBA00048793"/>
    </source>
</evidence>
<sequence length="319" mass="34605">MKILIYGAGALGQALGCMLAADGHRVDLILRERFIESIQQHGLRVTGIFGSRVAPAENIGLFSHASDSTETYDATFITTKSYDTEFAIQELHLLTRRAGDIVSMQNGCGNVEKVEEVFGSGRSLGSRVITGFEIVEPGLINITVSADAIHIGNSSKGEPSPMAVQLAKAIDQAGHPCSAVEDIHQSLFAKLLYNCALNPLGAVLGVHYGALAEDEGTKDIINRIIEETFAVISGLGGTTPWENATEYKVELYGRLLPATFNHRPSMLQDLENGKQTEIDALTGFVSDQGKKMTIPTPTCDMLTSLVRFREQQKLRELQI</sequence>
<dbReference type="AlphaFoldDB" id="A0A8D5FKG6"/>
<comment type="similarity">
    <text evidence="2 9">Belongs to the ketopantoate reductase family.</text>
</comment>
<dbReference type="InterPro" id="IPR003710">
    <property type="entry name" value="ApbA"/>
</dbReference>
<proteinExistence type="inferred from homology"/>
<dbReference type="EMBL" id="AP024086">
    <property type="protein sequence ID" value="BCL59834.1"/>
    <property type="molecule type" value="Genomic_DNA"/>
</dbReference>
<keyword evidence="13" id="KW-1185">Reference proteome</keyword>
<feature type="domain" description="Ketopantoate reductase C-terminal" evidence="11">
    <location>
        <begin position="182"/>
        <end position="309"/>
    </location>
</feature>
<evidence type="ECO:0000313" key="13">
    <source>
        <dbReference type="Proteomes" id="UP000826725"/>
    </source>
</evidence>
<evidence type="ECO:0000256" key="2">
    <source>
        <dbReference type="ARBA" id="ARBA00007870"/>
    </source>
</evidence>
<dbReference type="Proteomes" id="UP000826725">
    <property type="component" value="Chromosome"/>
</dbReference>
<dbReference type="GO" id="GO:0015940">
    <property type="term" value="P:pantothenate biosynthetic process"/>
    <property type="evidence" value="ECO:0007669"/>
    <property type="project" value="UniProtKB-KW"/>
</dbReference>
<reference evidence="12" key="1">
    <citation type="submission" date="2020-09" db="EMBL/GenBank/DDBJ databases">
        <title>Desulfogranum mesoprofundum gen. nov., sp. nov., a novel mesophilic, sulfate-reducing chemolithoautotroph isolated from a deep-sea hydrothermal vent chimney in the Suiyo Seamount.</title>
        <authorList>
            <person name="Hashimoto Y."/>
            <person name="Nakagawa S."/>
        </authorList>
    </citation>
    <scope>NUCLEOTIDE SEQUENCE</scope>
    <source>
        <strain evidence="12">KT2</strain>
    </source>
</reference>
<evidence type="ECO:0000256" key="5">
    <source>
        <dbReference type="ARBA" id="ARBA00022857"/>
    </source>
</evidence>
<dbReference type="GO" id="GO:0008677">
    <property type="term" value="F:2-dehydropantoate 2-reductase activity"/>
    <property type="evidence" value="ECO:0007669"/>
    <property type="project" value="UniProtKB-EC"/>
</dbReference>
<comment type="function">
    <text evidence="9">Catalyzes the NADPH-dependent reduction of ketopantoate into pantoic acid.</text>
</comment>
<keyword evidence="9" id="KW-0566">Pantothenate biosynthesis</keyword>
<dbReference type="PANTHER" id="PTHR43765:SF2">
    <property type="entry name" value="2-DEHYDROPANTOATE 2-REDUCTASE"/>
    <property type="match status" value="1"/>
</dbReference>
<evidence type="ECO:0000256" key="3">
    <source>
        <dbReference type="ARBA" id="ARBA00013014"/>
    </source>
</evidence>
<name>A0A8D5FKG6_9BACT</name>
<dbReference type="InterPro" id="IPR050838">
    <property type="entry name" value="Ketopantoate_reductase"/>
</dbReference>
<evidence type="ECO:0000259" key="11">
    <source>
        <dbReference type="Pfam" id="PF08546"/>
    </source>
</evidence>
<evidence type="ECO:0000256" key="1">
    <source>
        <dbReference type="ARBA" id="ARBA00004994"/>
    </source>
</evidence>
<dbReference type="GO" id="GO:0050661">
    <property type="term" value="F:NADP binding"/>
    <property type="evidence" value="ECO:0007669"/>
    <property type="project" value="TreeGrafter"/>
</dbReference>